<evidence type="ECO:0000313" key="5">
    <source>
        <dbReference type="EMBL" id="CAF4256577.1"/>
    </source>
</evidence>
<reference evidence="3" key="1">
    <citation type="submission" date="2021-02" db="EMBL/GenBank/DDBJ databases">
        <authorList>
            <person name="Nowell W R."/>
        </authorList>
    </citation>
    <scope>NUCLEOTIDE SEQUENCE</scope>
</reference>
<protein>
    <recommendedName>
        <fullName evidence="8">MARVEL domain-containing protein</fullName>
    </recommendedName>
</protein>
<keyword evidence="2" id="KW-1133">Transmembrane helix</keyword>
<gene>
    <name evidence="6" type="ORF">GIL414_LOCUS43792</name>
    <name evidence="3" type="ORF">KQP761_LOCUS19205</name>
    <name evidence="4" type="ORF">MBJ925_LOCUS23409</name>
    <name evidence="5" type="ORF">SMN809_LOCUS24241</name>
</gene>
<feature type="transmembrane region" description="Helical" evidence="2">
    <location>
        <begin position="178"/>
        <end position="198"/>
    </location>
</feature>
<feature type="transmembrane region" description="Helical" evidence="2">
    <location>
        <begin position="58"/>
        <end position="77"/>
    </location>
</feature>
<evidence type="ECO:0000313" key="3">
    <source>
        <dbReference type="EMBL" id="CAF1571408.1"/>
    </source>
</evidence>
<accession>A0A815YKE2</accession>
<evidence type="ECO:0008006" key="8">
    <source>
        <dbReference type="Google" id="ProtNLM"/>
    </source>
</evidence>
<evidence type="ECO:0000313" key="4">
    <source>
        <dbReference type="EMBL" id="CAF2106667.1"/>
    </source>
</evidence>
<sequence length="231" mass="24929">MSTSDLRYPAEPNPPSSSKVQDAPYYSTPLPVPPNDLQNVRPTRCVTGLRFLTTIHGILNIVIFVALICVIVSAGVADDGKTIDNSDIESSTRVSAFHTRNAVLLFSAVGLFFIVLDTILHVSRLVYRFPAIYDLAFIIVMLVLAVVYLILGCCAAVWEQKARDTLGVAGALQHKGAAASAAFFLFVAMVATAIDFGLRLAIKPQQRYNPSSVINKGAYDAHADSAGTPRF</sequence>
<dbReference type="AlphaFoldDB" id="A0A815YKE2"/>
<dbReference type="Proteomes" id="UP000676336">
    <property type="component" value="Unassembled WGS sequence"/>
</dbReference>
<evidence type="ECO:0000313" key="7">
    <source>
        <dbReference type="Proteomes" id="UP000663834"/>
    </source>
</evidence>
<dbReference type="EMBL" id="CAJOBI010027996">
    <property type="protein sequence ID" value="CAF4256577.1"/>
    <property type="molecule type" value="Genomic_DNA"/>
</dbReference>
<feature type="transmembrane region" description="Helical" evidence="2">
    <location>
        <begin position="97"/>
        <end position="120"/>
    </location>
</feature>
<dbReference type="Proteomes" id="UP000663824">
    <property type="component" value="Unassembled WGS sequence"/>
</dbReference>
<evidence type="ECO:0000256" key="2">
    <source>
        <dbReference type="SAM" id="Phobius"/>
    </source>
</evidence>
<proteinExistence type="predicted"/>
<keyword evidence="2" id="KW-0812">Transmembrane</keyword>
<evidence type="ECO:0000256" key="1">
    <source>
        <dbReference type="SAM" id="MobiDB-lite"/>
    </source>
</evidence>
<dbReference type="OrthoDB" id="10049415at2759"/>
<dbReference type="EMBL" id="CAJNRE010012022">
    <property type="protein sequence ID" value="CAF2106667.1"/>
    <property type="molecule type" value="Genomic_DNA"/>
</dbReference>
<feature type="region of interest" description="Disordered" evidence="1">
    <location>
        <begin position="1"/>
        <end position="25"/>
    </location>
</feature>
<dbReference type="Proteomes" id="UP000663834">
    <property type="component" value="Unassembled WGS sequence"/>
</dbReference>
<organism evidence="3 7">
    <name type="scientific">Rotaria magnacalcarata</name>
    <dbReference type="NCBI Taxonomy" id="392030"/>
    <lineage>
        <taxon>Eukaryota</taxon>
        <taxon>Metazoa</taxon>
        <taxon>Spiralia</taxon>
        <taxon>Gnathifera</taxon>
        <taxon>Rotifera</taxon>
        <taxon>Eurotatoria</taxon>
        <taxon>Bdelloidea</taxon>
        <taxon>Philodinida</taxon>
        <taxon>Philodinidae</taxon>
        <taxon>Rotaria</taxon>
    </lineage>
</organism>
<comment type="caution">
    <text evidence="3">The sequence shown here is derived from an EMBL/GenBank/DDBJ whole genome shotgun (WGS) entry which is preliminary data.</text>
</comment>
<evidence type="ECO:0000313" key="6">
    <source>
        <dbReference type="EMBL" id="CAF4719677.1"/>
    </source>
</evidence>
<dbReference type="EMBL" id="CAJOBJ010130659">
    <property type="protein sequence ID" value="CAF4719677.1"/>
    <property type="molecule type" value="Genomic_DNA"/>
</dbReference>
<name>A0A815YKE2_9BILA</name>
<keyword evidence="2" id="KW-0472">Membrane</keyword>
<dbReference type="Proteomes" id="UP000681720">
    <property type="component" value="Unassembled WGS sequence"/>
</dbReference>
<dbReference type="EMBL" id="CAJNOW010009864">
    <property type="protein sequence ID" value="CAF1571408.1"/>
    <property type="molecule type" value="Genomic_DNA"/>
</dbReference>
<feature type="transmembrane region" description="Helical" evidence="2">
    <location>
        <begin position="132"/>
        <end position="158"/>
    </location>
</feature>